<name>A0A922MYS1_SPOEX</name>
<protein>
    <submittedName>
        <fullName evidence="1">Uncharacterized protein</fullName>
    </submittedName>
</protein>
<evidence type="ECO:0000313" key="1">
    <source>
        <dbReference type="EMBL" id="KAH9645283.1"/>
    </source>
</evidence>
<dbReference type="Proteomes" id="UP000814243">
    <property type="component" value="Unassembled WGS sequence"/>
</dbReference>
<gene>
    <name evidence="1" type="ORF">HF086_000446</name>
</gene>
<proteinExistence type="predicted"/>
<sequence length="24" mass="2767">MSKAGNQTNILNQVYLNPFSFSHR</sequence>
<organism evidence="1 2">
    <name type="scientific">Spodoptera exigua</name>
    <name type="common">Beet armyworm</name>
    <name type="synonym">Noctua fulgens</name>
    <dbReference type="NCBI Taxonomy" id="7107"/>
    <lineage>
        <taxon>Eukaryota</taxon>
        <taxon>Metazoa</taxon>
        <taxon>Ecdysozoa</taxon>
        <taxon>Arthropoda</taxon>
        <taxon>Hexapoda</taxon>
        <taxon>Insecta</taxon>
        <taxon>Pterygota</taxon>
        <taxon>Neoptera</taxon>
        <taxon>Endopterygota</taxon>
        <taxon>Lepidoptera</taxon>
        <taxon>Glossata</taxon>
        <taxon>Ditrysia</taxon>
        <taxon>Noctuoidea</taxon>
        <taxon>Noctuidae</taxon>
        <taxon>Amphipyrinae</taxon>
        <taxon>Spodoptera</taxon>
    </lineage>
</organism>
<comment type="caution">
    <text evidence="1">The sequence shown here is derived from an EMBL/GenBank/DDBJ whole genome shotgun (WGS) entry which is preliminary data.</text>
</comment>
<dbReference type="AlphaFoldDB" id="A0A922MYS1"/>
<reference evidence="1" key="1">
    <citation type="journal article" date="2021" name="G3 (Bethesda)">
        <title>Genome and transcriptome analysis of the beet armyworm Spodoptera exigua reveals targets for pest control. .</title>
        <authorList>
            <person name="Simon S."/>
            <person name="Breeschoten T."/>
            <person name="Jansen H.J."/>
            <person name="Dirks R.P."/>
            <person name="Schranz M.E."/>
            <person name="Ros V.I.D."/>
        </authorList>
    </citation>
    <scope>NUCLEOTIDE SEQUENCE</scope>
    <source>
        <strain evidence="1">TB_SE_WUR_2020</strain>
    </source>
</reference>
<accession>A0A922MYS1</accession>
<evidence type="ECO:0000313" key="2">
    <source>
        <dbReference type="Proteomes" id="UP000814243"/>
    </source>
</evidence>
<dbReference type="EMBL" id="JACEFF010000052">
    <property type="protein sequence ID" value="KAH9645283.1"/>
    <property type="molecule type" value="Genomic_DNA"/>
</dbReference>